<sequence>MFNQVIDNPSHFLPVSPALYSDTHIVYYTKV</sequence>
<gene>
    <name evidence="1" type="ordered locus">SVI_3753</name>
</gene>
<organism evidence="1 2">
    <name type="scientific">Shewanella violacea (strain JCM 10179 / CIP 106290 / LMG 19151 / DSS12)</name>
    <dbReference type="NCBI Taxonomy" id="637905"/>
    <lineage>
        <taxon>Bacteria</taxon>
        <taxon>Pseudomonadati</taxon>
        <taxon>Pseudomonadota</taxon>
        <taxon>Gammaproteobacteria</taxon>
        <taxon>Alteromonadales</taxon>
        <taxon>Shewanellaceae</taxon>
        <taxon>Shewanella</taxon>
    </lineage>
</organism>
<name>D4ZCH9_SHEVD</name>
<dbReference type="AlphaFoldDB" id="D4ZCH9"/>
<accession>D4ZCH9</accession>
<reference evidence="2" key="1">
    <citation type="journal article" date="2010" name="Mol. Biosyst.">
        <title>Complete genome sequence and comparative analysis of Shewanella violacea, a psychrophilic and piezophilic bacterium from deep sea floor sediments.</title>
        <authorList>
            <person name="Aono E."/>
            <person name="Baba T."/>
            <person name="Ara T."/>
            <person name="Nishi T."/>
            <person name="Nakamichi T."/>
            <person name="Inamoto E."/>
            <person name="Toyonaga H."/>
            <person name="Hasegawa M."/>
            <person name="Takai Y."/>
            <person name="Okumura Y."/>
            <person name="Baba M."/>
            <person name="Tomita M."/>
            <person name="Kato C."/>
            <person name="Oshima T."/>
            <person name="Nakasone K."/>
            <person name="Mori H."/>
        </authorList>
    </citation>
    <scope>NUCLEOTIDE SEQUENCE [LARGE SCALE GENOMIC DNA]</scope>
    <source>
        <strain evidence="2">JCM 10179 / CIP 106290 / LMG 19151 / DSS12</strain>
    </source>
</reference>
<dbReference type="Proteomes" id="UP000002350">
    <property type="component" value="Chromosome"/>
</dbReference>
<protein>
    <submittedName>
        <fullName evidence="1">Uncharacterized protein</fullName>
    </submittedName>
</protein>
<dbReference type="EMBL" id="AP011177">
    <property type="protein sequence ID" value="BAJ03724.1"/>
    <property type="molecule type" value="Genomic_DNA"/>
</dbReference>
<dbReference type="HOGENOM" id="CLU_3398446_0_0_6"/>
<proteinExistence type="predicted"/>
<evidence type="ECO:0000313" key="1">
    <source>
        <dbReference type="EMBL" id="BAJ03724.1"/>
    </source>
</evidence>
<dbReference type="KEGG" id="svo:SVI_3753"/>
<evidence type="ECO:0000313" key="2">
    <source>
        <dbReference type="Proteomes" id="UP000002350"/>
    </source>
</evidence>
<dbReference type="STRING" id="637905.SVI_3753"/>
<keyword evidence="2" id="KW-1185">Reference proteome</keyword>